<reference evidence="3" key="1">
    <citation type="submission" date="2025-08" db="UniProtKB">
        <authorList>
            <consortium name="RefSeq"/>
        </authorList>
    </citation>
    <scope>IDENTIFICATION</scope>
</reference>
<dbReference type="GeneID" id="100902254"/>
<organism evidence="2 3">
    <name type="scientific">Galendromus occidentalis</name>
    <name type="common">western predatory mite</name>
    <dbReference type="NCBI Taxonomy" id="34638"/>
    <lineage>
        <taxon>Eukaryota</taxon>
        <taxon>Metazoa</taxon>
        <taxon>Ecdysozoa</taxon>
        <taxon>Arthropoda</taxon>
        <taxon>Chelicerata</taxon>
        <taxon>Arachnida</taxon>
        <taxon>Acari</taxon>
        <taxon>Parasitiformes</taxon>
        <taxon>Mesostigmata</taxon>
        <taxon>Gamasina</taxon>
        <taxon>Phytoseioidea</taxon>
        <taxon>Phytoseiidae</taxon>
        <taxon>Typhlodrominae</taxon>
        <taxon>Galendromus</taxon>
    </lineage>
</organism>
<keyword evidence="2" id="KW-1185">Reference proteome</keyword>
<dbReference type="KEGG" id="goe:100902254"/>
<dbReference type="AlphaFoldDB" id="A0AAJ6QP42"/>
<dbReference type="Proteomes" id="UP000694867">
    <property type="component" value="Unplaced"/>
</dbReference>
<feature type="coiled-coil region" evidence="1">
    <location>
        <begin position="184"/>
        <end position="211"/>
    </location>
</feature>
<dbReference type="RefSeq" id="XP_003739275.1">
    <property type="nucleotide sequence ID" value="XM_003739227.1"/>
</dbReference>
<accession>A0AAJ6QP42</accession>
<protein>
    <submittedName>
        <fullName evidence="3">Uncharacterized protein LOC100902254</fullName>
    </submittedName>
</protein>
<keyword evidence="1" id="KW-0175">Coiled coil</keyword>
<sequence>MNDEVSFQDGLRVARAQLLRRMLVQAILKLETEIGDGEKEKFCNFKASVILRLFSIKPPLQGFTPFDSEFYTERIVPELNAILSKESAPLGRLEVCTENDVIEAYSRLRKQMKELVQRRQTLNAHIQASKELLNRTLRHEQWSLRFKLEQAQVDYTAVTAAVYEKKFGSIAKSILDLFRDYRYDEALESIREKLESEKTALARELDRRIKKHEIYKKALVLNPDLDDVLEKYQSLTDSLVNMRKMSSVSYN</sequence>
<evidence type="ECO:0000256" key="1">
    <source>
        <dbReference type="SAM" id="Coils"/>
    </source>
</evidence>
<evidence type="ECO:0000313" key="2">
    <source>
        <dbReference type="Proteomes" id="UP000694867"/>
    </source>
</evidence>
<proteinExistence type="predicted"/>
<name>A0AAJ6QP42_9ACAR</name>
<gene>
    <name evidence="3" type="primary">LOC100902254</name>
</gene>
<evidence type="ECO:0000313" key="3">
    <source>
        <dbReference type="RefSeq" id="XP_003739275.1"/>
    </source>
</evidence>